<evidence type="ECO:0000313" key="2">
    <source>
        <dbReference type="Proteomes" id="UP001446205"/>
    </source>
</evidence>
<dbReference type="Proteomes" id="UP001446205">
    <property type="component" value="Unassembled WGS sequence"/>
</dbReference>
<keyword evidence="2" id="KW-1185">Reference proteome</keyword>
<evidence type="ECO:0008006" key="3">
    <source>
        <dbReference type="Google" id="ProtNLM"/>
    </source>
</evidence>
<gene>
    <name evidence="1" type="ORF">WOB96_14310</name>
</gene>
<sequence>MSSRQLRHLSPIVLGLWLLALVLTSFQPCAVAAESLATAPQAAKAVHHDAREDHCPGASEQYGKGKCCDHKHYTHCNQPEVVKHDQAVNLDFQAQAHFLPASAILLTSAENATRRRMSPYHPPADLPRLLAATRLLI</sequence>
<dbReference type="EMBL" id="JBBPCO010000021">
    <property type="protein sequence ID" value="MEK8090928.1"/>
    <property type="molecule type" value="Genomic_DNA"/>
</dbReference>
<organism evidence="1 2">
    <name type="scientific">Thermithiobacillus plumbiphilus</name>
    <dbReference type="NCBI Taxonomy" id="1729899"/>
    <lineage>
        <taxon>Bacteria</taxon>
        <taxon>Pseudomonadati</taxon>
        <taxon>Pseudomonadota</taxon>
        <taxon>Acidithiobacillia</taxon>
        <taxon>Acidithiobacillales</taxon>
        <taxon>Thermithiobacillaceae</taxon>
        <taxon>Thermithiobacillus</taxon>
    </lineage>
</organism>
<comment type="caution">
    <text evidence="1">The sequence shown here is derived from an EMBL/GenBank/DDBJ whole genome shotgun (WGS) entry which is preliminary data.</text>
</comment>
<evidence type="ECO:0000313" key="1">
    <source>
        <dbReference type="EMBL" id="MEK8090928.1"/>
    </source>
</evidence>
<dbReference type="RefSeq" id="WP_341371984.1">
    <property type="nucleotide sequence ID" value="NZ_JBBPCO010000021.1"/>
</dbReference>
<protein>
    <recommendedName>
        <fullName evidence="3">Secreted protein</fullName>
    </recommendedName>
</protein>
<accession>A0ABU9DER9</accession>
<name>A0ABU9DER9_9PROT</name>
<proteinExistence type="predicted"/>
<reference evidence="1 2" key="1">
    <citation type="submission" date="2024-04" db="EMBL/GenBank/DDBJ databases">
        <authorList>
            <person name="Abashina T."/>
            <person name="Shaikin A."/>
        </authorList>
    </citation>
    <scope>NUCLEOTIDE SEQUENCE [LARGE SCALE GENOMIC DNA]</scope>
    <source>
        <strain evidence="1 2">AAFK</strain>
    </source>
</reference>